<dbReference type="OrthoDB" id="2259771at2"/>
<dbReference type="AlphaFoldDB" id="A0A4R5NSU9"/>
<protein>
    <recommendedName>
        <fullName evidence="5">Lipoprotein</fullName>
    </recommendedName>
</protein>
<evidence type="ECO:0008006" key="5">
    <source>
        <dbReference type="Google" id="ProtNLM"/>
    </source>
</evidence>
<evidence type="ECO:0000313" key="3">
    <source>
        <dbReference type="EMBL" id="TDG80186.1"/>
    </source>
</evidence>
<dbReference type="RefSeq" id="WP_010619220.1">
    <property type="nucleotide sequence ID" value="NZ_PUFO01000012.1"/>
</dbReference>
<dbReference type="EMBL" id="PUFO01000012">
    <property type="protein sequence ID" value="TDG80186.1"/>
    <property type="molecule type" value="Genomic_DNA"/>
</dbReference>
<dbReference type="STRING" id="1122149.FD44_GL000814"/>
<dbReference type="PROSITE" id="PS51257">
    <property type="entry name" value="PROKAR_LIPOPROTEIN"/>
    <property type="match status" value="1"/>
</dbReference>
<evidence type="ECO:0000256" key="1">
    <source>
        <dbReference type="SAM" id="MobiDB-lite"/>
    </source>
</evidence>
<gene>
    <name evidence="3" type="ORF">C5L31_001796</name>
</gene>
<evidence type="ECO:0000256" key="2">
    <source>
        <dbReference type="SAM" id="SignalP"/>
    </source>
</evidence>
<feature type="region of interest" description="Disordered" evidence="1">
    <location>
        <begin position="28"/>
        <end position="52"/>
    </location>
</feature>
<dbReference type="Proteomes" id="UP000294854">
    <property type="component" value="Unassembled WGS sequence"/>
</dbReference>
<feature type="compositionally biased region" description="Low complexity" evidence="1">
    <location>
        <begin position="31"/>
        <end position="40"/>
    </location>
</feature>
<sequence length="394" mass="43088">MKKKVLLITGLMVVLILGGCHAKTQDKASIKESSSASVTKTTKKSKVNAPVPSSITTTLDGLKGKFAEDQQTRTNGGELTYSNFYWKGKAWHWALTSVKRGTIANGKVTAISNGKNGNPDILKLTSSTGDSYSLKLTVVGEYYTVQTSYKDIKGTYIVGDTDGKWTDSAPAKLQASWRSGFEKTEDIVGNQNSDYPYTKVTFSIKPGSLEGGNIEYKRDKQTKVEGSGWGINEGLMSKKVATNTYLLKSYSGNSLFGVYKVQYINSREIQMNFGTVPISLKKVNAGQDYVVPNSGAVDTTNLTKQQVKAWVWSDLMATIYEGKDFKMSDFIFDTRTADGLLYVDVKENHSTARMKAAGGDPSVNPTIAHYRINGSGELENDLNGWSVVSDSYSE</sequence>
<feature type="signal peptide" evidence="2">
    <location>
        <begin position="1"/>
        <end position="22"/>
    </location>
</feature>
<keyword evidence="2" id="KW-0732">Signal</keyword>
<keyword evidence="4" id="KW-1185">Reference proteome</keyword>
<name>A0A4R5NSU9_9LACO</name>
<accession>A0A4R5NSU9</accession>
<comment type="caution">
    <text evidence="3">The sequence shown here is derived from an EMBL/GenBank/DDBJ whole genome shotgun (WGS) entry which is preliminary data.</text>
</comment>
<reference evidence="3 4" key="1">
    <citation type="journal article" date="2019" name="Appl. Microbiol. Biotechnol.">
        <title>Uncovering carbohydrate metabolism through a genotype-phenotype association study of 56 lactic acid bacteria genomes.</title>
        <authorList>
            <person name="Buron-Moles G."/>
            <person name="Chailyan A."/>
            <person name="Dolejs I."/>
            <person name="Forster J."/>
            <person name="Miks M.H."/>
        </authorList>
    </citation>
    <scope>NUCLEOTIDE SEQUENCE [LARGE SCALE GENOMIC DNA]</scope>
    <source>
        <strain evidence="3 4">ATCC 49373</strain>
    </source>
</reference>
<proteinExistence type="predicted"/>
<organism evidence="3 4">
    <name type="scientific">Secundilactobacillus malefermentans</name>
    <dbReference type="NCBI Taxonomy" id="176292"/>
    <lineage>
        <taxon>Bacteria</taxon>
        <taxon>Bacillati</taxon>
        <taxon>Bacillota</taxon>
        <taxon>Bacilli</taxon>
        <taxon>Lactobacillales</taxon>
        <taxon>Lactobacillaceae</taxon>
        <taxon>Secundilactobacillus</taxon>
    </lineage>
</organism>
<feature type="chain" id="PRO_5020186139" description="Lipoprotein" evidence="2">
    <location>
        <begin position="23"/>
        <end position="394"/>
    </location>
</feature>
<evidence type="ECO:0000313" key="4">
    <source>
        <dbReference type="Proteomes" id="UP000294854"/>
    </source>
</evidence>